<dbReference type="RefSeq" id="WP_313499759.1">
    <property type="nucleotide sequence ID" value="NZ_CP134879.1"/>
</dbReference>
<dbReference type="Pfam" id="PF13742">
    <property type="entry name" value="tRNA_anti_2"/>
    <property type="match status" value="1"/>
</dbReference>
<evidence type="ECO:0000256" key="3">
    <source>
        <dbReference type="ARBA" id="ARBA00022801"/>
    </source>
</evidence>
<dbReference type="EMBL" id="CP134879">
    <property type="protein sequence ID" value="WNM25082.1"/>
    <property type="molecule type" value="Genomic_DNA"/>
</dbReference>
<gene>
    <name evidence="5 9" type="primary">xseA</name>
    <name evidence="9" type="ORF">RN606_02745</name>
</gene>
<evidence type="ECO:0000256" key="5">
    <source>
        <dbReference type="HAMAP-Rule" id="MF_00378"/>
    </source>
</evidence>
<comment type="function">
    <text evidence="5">Bidirectionally degrades single-stranded DNA into large acid-insoluble oligonucleotides, which are then degraded further into small acid-soluble oligonucleotides.</text>
</comment>
<proteinExistence type="inferred from homology"/>
<dbReference type="GO" id="GO:0005737">
    <property type="term" value="C:cytoplasm"/>
    <property type="evidence" value="ECO:0007669"/>
    <property type="project" value="UniProtKB-SubCell"/>
</dbReference>
<reference evidence="9 10" key="1">
    <citation type="submission" date="2023-09" db="EMBL/GenBank/DDBJ databases">
        <title>Demequina sp. a novel bacteria isolated from Capsicum annuum.</title>
        <authorList>
            <person name="Humaira Z."/>
            <person name="Lee J."/>
            <person name="Cho D."/>
        </authorList>
    </citation>
    <scope>NUCLEOTIDE SEQUENCE [LARGE SCALE GENOMIC DNA]</scope>
    <source>
        <strain evidence="9 10">OYTSA14</strain>
    </source>
</reference>
<dbReference type="Pfam" id="PF02601">
    <property type="entry name" value="Exonuc_VII_L"/>
    <property type="match status" value="1"/>
</dbReference>
<evidence type="ECO:0000256" key="4">
    <source>
        <dbReference type="ARBA" id="ARBA00022839"/>
    </source>
</evidence>
<organism evidence="9 10">
    <name type="scientific">Demequina capsici</name>
    <dbReference type="NCBI Taxonomy" id="3075620"/>
    <lineage>
        <taxon>Bacteria</taxon>
        <taxon>Bacillati</taxon>
        <taxon>Actinomycetota</taxon>
        <taxon>Actinomycetes</taxon>
        <taxon>Micrococcales</taxon>
        <taxon>Demequinaceae</taxon>
        <taxon>Demequina</taxon>
    </lineage>
</organism>
<dbReference type="GO" id="GO:0009318">
    <property type="term" value="C:exodeoxyribonuclease VII complex"/>
    <property type="evidence" value="ECO:0007669"/>
    <property type="project" value="UniProtKB-UniRule"/>
</dbReference>
<dbReference type="GO" id="GO:0008855">
    <property type="term" value="F:exodeoxyribonuclease VII activity"/>
    <property type="evidence" value="ECO:0007669"/>
    <property type="project" value="UniProtKB-UniRule"/>
</dbReference>
<dbReference type="HAMAP" id="MF_00378">
    <property type="entry name" value="Exonuc_7_L"/>
    <property type="match status" value="1"/>
</dbReference>
<accession>A0AA96F949</accession>
<feature type="domain" description="Exonuclease VII large subunit C-terminal" evidence="7">
    <location>
        <begin position="158"/>
        <end position="355"/>
    </location>
</feature>
<comment type="subcellular location">
    <subcellularLocation>
        <location evidence="5 6">Cytoplasm</location>
    </subcellularLocation>
</comment>
<sequence>MLLILRGRLVAVSGADVFPQDNDQTRATLPDTAADTSAERPWPVRHLSPKIGEYIARMSPVWVEGQVLGVKRWRDLVFLTLRDTDENMSLGATLPAAAVEALRVPLEDGARIVIHAKPQWWTKSGALQMRGKEVRTVGLGDLLARIEMLKSALAEKGLFAAERKVPLPFLPRVVGLVCATQGDAEHDVVENAQRRWPAVQFEIRRVTVQGPRAVPEVVAAMRELDARDDVDVIVVARGGGALEDLLAFSDEAMVRAAAAVVTPLVSAIGHEKDSPLLDLVADWRASTPTDAGKRVVPDAAHERRELIRARATMRAAVTTRLDREARGLSAFRTRPVMAHPRRMLDPHRERLAALHLASGRALVDILSTADARTRELAASLRALSPQSTLDRGYAVVRDADGAVVRDAALLDPGDQLLVRVARGTFVASVDDVDLDDQALEPFSAG</sequence>
<dbReference type="Proteomes" id="UP001304125">
    <property type="component" value="Chromosome"/>
</dbReference>
<evidence type="ECO:0000259" key="7">
    <source>
        <dbReference type="Pfam" id="PF02601"/>
    </source>
</evidence>
<keyword evidence="4 5" id="KW-0269">Exonuclease</keyword>
<dbReference type="AlphaFoldDB" id="A0AA96F949"/>
<evidence type="ECO:0000256" key="2">
    <source>
        <dbReference type="ARBA" id="ARBA00022722"/>
    </source>
</evidence>
<evidence type="ECO:0000256" key="6">
    <source>
        <dbReference type="RuleBase" id="RU004355"/>
    </source>
</evidence>
<comment type="subunit">
    <text evidence="5">Heterooligomer composed of large and small subunits.</text>
</comment>
<dbReference type="GO" id="GO:0006308">
    <property type="term" value="P:DNA catabolic process"/>
    <property type="evidence" value="ECO:0007669"/>
    <property type="project" value="UniProtKB-UniRule"/>
</dbReference>
<comment type="catalytic activity">
    <reaction evidence="5 6">
        <text>Exonucleolytic cleavage in either 5'- to 3'- or 3'- to 5'-direction to yield nucleoside 5'-phosphates.</text>
        <dbReference type="EC" id="3.1.11.6"/>
    </reaction>
</comment>
<comment type="similarity">
    <text evidence="5 6">Belongs to the XseA family.</text>
</comment>
<evidence type="ECO:0000313" key="10">
    <source>
        <dbReference type="Proteomes" id="UP001304125"/>
    </source>
</evidence>
<dbReference type="CDD" id="cd04489">
    <property type="entry name" value="ExoVII_LU_OBF"/>
    <property type="match status" value="1"/>
</dbReference>
<dbReference type="PANTHER" id="PTHR30008:SF0">
    <property type="entry name" value="EXODEOXYRIBONUCLEASE 7 LARGE SUBUNIT"/>
    <property type="match status" value="1"/>
</dbReference>
<dbReference type="GO" id="GO:0003676">
    <property type="term" value="F:nucleic acid binding"/>
    <property type="evidence" value="ECO:0007669"/>
    <property type="project" value="InterPro"/>
</dbReference>
<dbReference type="NCBIfam" id="TIGR00237">
    <property type="entry name" value="xseA"/>
    <property type="match status" value="1"/>
</dbReference>
<name>A0AA96F949_9MICO</name>
<keyword evidence="2 5" id="KW-0540">Nuclease</keyword>
<keyword evidence="3 5" id="KW-0378">Hydrolase</keyword>
<dbReference type="InterPro" id="IPR025824">
    <property type="entry name" value="OB-fold_nuc-bd_dom"/>
</dbReference>
<protein>
    <recommendedName>
        <fullName evidence="5">Exodeoxyribonuclease 7 large subunit</fullName>
        <ecNumber evidence="5">3.1.11.6</ecNumber>
    </recommendedName>
    <alternativeName>
        <fullName evidence="5">Exodeoxyribonuclease VII large subunit</fullName>
        <shortName evidence="5">Exonuclease VII large subunit</shortName>
    </alternativeName>
</protein>
<evidence type="ECO:0000256" key="1">
    <source>
        <dbReference type="ARBA" id="ARBA00022490"/>
    </source>
</evidence>
<dbReference type="InterPro" id="IPR003753">
    <property type="entry name" value="Exonuc_VII_L"/>
</dbReference>
<keyword evidence="1 5" id="KW-0963">Cytoplasm</keyword>
<feature type="domain" description="OB-fold nucleic acid binding" evidence="8">
    <location>
        <begin position="43"/>
        <end position="134"/>
    </location>
</feature>
<dbReference type="PANTHER" id="PTHR30008">
    <property type="entry name" value="EXODEOXYRIBONUCLEASE 7 LARGE SUBUNIT"/>
    <property type="match status" value="1"/>
</dbReference>
<evidence type="ECO:0000259" key="8">
    <source>
        <dbReference type="Pfam" id="PF13742"/>
    </source>
</evidence>
<dbReference type="EC" id="3.1.11.6" evidence="5"/>
<evidence type="ECO:0000313" key="9">
    <source>
        <dbReference type="EMBL" id="WNM25082.1"/>
    </source>
</evidence>
<keyword evidence="10" id="KW-1185">Reference proteome</keyword>
<dbReference type="InterPro" id="IPR020579">
    <property type="entry name" value="Exonuc_VII_lsu_C"/>
</dbReference>